<keyword evidence="1" id="KW-0285">Flavoprotein</keyword>
<evidence type="ECO:0000313" key="6">
    <source>
        <dbReference type="EMBL" id="ANN17864.1"/>
    </source>
</evidence>
<keyword evidence="3" id="KW-0560">Oxidoreductase</keyword>
<evidence type="ECO:0000256" key="2">
    <source>
        <dbReference type="ARBA" id="ARBA00022643"/>
    </source>
</evidence>
<dbReference type="RefSeq" id="WP_044856579.1">
    <property type="nucleotide sequence ID" value="NZ_CP016174.1"/>
</dbReference>
<proteinExistence type="predicted"/>
<dbReference type="Pfam" id="PF00296">
    <property type="entry name" value="Bac_luciferase"/>
    <property type="match status" value="1"/>
</dbReference>
<dbReference type="Gene3D" id="3.20.20.30">
    <property type="entry name" value="Luciferase-like domain"/>
    <property type="match status" value="1"/>
</dbReference>
<evidence type="ECO:0000256" key="3">
    <source>
        <dbReference type="ARBA" id="ARBA00023002"/>
    </source>
</evidence>
<dbReference type="PANTHER" id="PTHR42847">
    <property type="entry name" value="ALKANESULFONATE MONOOXYGENASE"/>
    <property type="match status" value="1"/>
</dbReference>
<accession>A0A193C0C1</accession>
<name>A0A193C0C1_AMYOR</name>
<evidence type="ECO:0000256" key="1">
    <source>
        <dbReference type="ARBA" id="ARBA00022630"/>
    </source>
</evidence>
<dbReference type="InterPro" id="IPR019952">
    <property type="entry name" value="F420_OxRdatse_Rv1855c_pred"/>
</dbReference>
<feature type="domain" description="Luciferase-like" evidence="5">
    <location>
        <begin position="1"/>
        <end position="259"/>
    </location>
</feature>
<evidence type="ECO:0000256" key="4">
    <source>
        <dbReference type="ARBA" id="ARBA00023033"/>
    </source>
</evidence>
<reference evidence="6 7" key="1">
    <citation type="journal article" date="2015" name="Genome Announc.">
        <title>Draft Genome Sequence of Norvancomycin-Producing Strain Amycolatopsis orientalis CPCC200066.</title>
        <authorList>
            <person name="Lei X."/>
            <person name="Yuan F."/>
            <person name="Shi Y."/>
            <person name="Li X."/>
            <person name="Wang L."/>
            <person name="Hong B."/>
        </authorList>
    </citation>
    <scope>NUCLEOTIDE SEQUENCE [LARGE SCALE GENOMIC DNA]</scope>
    <source>
        <strain evidence="6 7">B-37</strain>
    </source>
</reference>
<dbReference type="Proteomes" id="UP000093695">
    <property type="component" value="Chromosome"/>
</dbReference>
<dbReference type="GO" id="GO:0046306">
    <property type="term" value="P:alkanesulfonate catabolic process"/>
    <property type="evidence" value="ECO:0007669"/>
    <property type="project" value="TreeGrafter"/>
</dbReference>
<keyword evidence="7" id="KW-1185">Reference proteome</keyword>
<dbReference type="KEGG" id="aori:SD37_20920"/>
<dbReference type="InterPro" id="IPR011251">
    <property type="entry name" value="Luciferase-like_dom"/>
</dbReference>
<dbReference type="NCBIfam" id="TIGR03560">
    <property type="entry name" value="F420_Rv1855c"/>
    <property type="match status" value="1"/>
</dbReference>
<dbReference type="GO" id="GO:0008726">
    <property type="term" value="F:alkanesulfonate monooxygenase activity"/>
    <property type="evidence" value="ECO:0007669"/>
    <property type="project" value="TreeGrafter"/>
</dbReference>
<keyword evidence="2" id="KW-0288">FMN</keyword>
<keyword evidence="4" id="KW-0503">Monooxygenase</keyword>
<gene>
    <name evidence="6" type="ORF">SD37_20920</name>
</gene>
<protein>
    <submittedName>
        <fullName evidence="6">LLM class F420-dependent oxidoreductase</fullName>
    </submittedName>
</protein>
<sequence length="287" mass="30399">MRISVSITDFSWPGGQAGLVDGLTAVAAAADEGGLDTLWVADHLLQTAPGSAPDSEMLEAYTTLGYLASATSRIRLGTMVSAATFRAPALLVKAVTTLDVLSRGRAWLGIGAGYQEDEARAMGLSLPPVAERFERLEETLQIAGRMWDGDTSAFTGRHYRLERPVGNPPPVRRPKVLIGGTGPNKTLRLVARYADACNLFDVPDGGATVRGHLDVLARHCADLGRPIGEIEKTIATRLAPGESSVDFARRCEEFASWGIDHAVVITAGPWRPDAVAVLAEATSLAAA</sequence>
<dbReference type="STRING" id="31958.SD37_20920"/>
<dbReference type="SUPFAM" id="SSF51679">
    <property type="entry name" value="Bacterial luciferase-like"/>
    <property type="match status" value="1"/>
</dbReference>
<organism evidence="6 7">
    <name type="scientific">Amycolatopsis orientalis</name>
    <name type="common">Nocardia orientalis</name>
    <dbReference type="NCBI Taxonomy" id="31958"/>
    <lineage>
        <taxon>Bacteria</taxon>
        <taxon>Bacillati</taxon>
        <taxon>Actinomycetota</taxon>
        <taxon>Actinomycetes</taxon>
        <taxon>Pseudonocardiales</taxon>
        <taxon>Pseudonocardiaceae</taxon>
        <taxon>Amycolatopsis</taxon>
    </lineage>
</organism>
<dbReference type="PANTHER" id="PTHR42847:SF4">
    <property type="entry name" value="ALKANESULFONATE MONOOXYGENASE-RELATED"/>
    <property type="match status" value="1"/>
</dbReference>
<dbReference type="EMBL" id="CP016174">
    <property type="protein sequence ID" value="ANN17864.1"/>
    <property type="molecule type" value="Genomic_DNA"/>
</dbReference>
<dbReference type="InterPro" id="IPR050172">
    <property type="entry name" value="SsuD_RutA_monooxygenase"/>
</dbReference>
<dbReference type="AlphaFoldDB" id="A0A193C0C1"/>
<dbReference type="InterPro" id="IPR036661">
    <property type="entry name" value="Luciferase-like_sf"/>
</dbReference>
<evidence type="ECO:0000313" key="7">
    <source>
        <dbReference type="Proteomes" id="UP000093695"/>
    </source>
</evidence>
<dbReference type="eggNOG" id="COG2141">
    <property type="taxonomic scope" value="Bacteria"/>
</dbReference>
<evidence type="ECO:0000259" key="5">
    <source>
        <dbReference type="Pfam" id="PF00296"/>
    </source>
</evidence>